<dbReference type="PANTHER" id="PTHR33362:SF5">
    <property type="entry name" value="C4-DICARBOXYLATE TRAP TRANSPORTER LARGE PERMEASE PROTEIN DCTM"/>
    <property type="match status" value="1"/>
</dbReference>
<dbReference type="InterPro" id="IPR004681">
    <property type="entry name" value="TRAP_DctM"/>
</dbReference>
<protein>
    <submittedName>
        <fullName evidence="9">TRAP transporter large permease</fullName>
    </submittedName>
</protein>
<keyword evidence="3" id="KW-0997">Cell inner membrane</keyword>
<dbReference type="AlphaFoldDB" id="A0A5R8XZS6"/>
<feature type="transmembrane region" description="Helical" evidence="7">
    <location>
        <begin position="293"/>
        <end position="313"/>
    </location>
</feature>
<dbReference type="GO" id="GO:0022857">
    <property type="term" value="F:transmembrane transporter activity"/>
    <property type="evidence" value="ECO:0007669"/>
    <property type="project" value="TreeGrafter"/>
</dbReference>
<evidence type="ECO:0000256" key="1">
    <source>
        <dbReference type="ARBA" id="ARBA00004429"/>
    </source>
</evidence>
<feature type="transmembrane region" description="Helical" evidence="7">
    <location>
        <begin position="393"/>
        <end position="419"/>
    </location>
</feature>
<comment type="subcellular location">
    <subcellularLocation>
        <location evidence="1">Cell inner membrane</location>
        <topology evidence="1">Multi-pass membrane protein</topology>
    </subcellularLocation>
</comment>
<dbReference type="PANTHER" id="PTHR33362">
    <property type="entry name" value="SIALIC ACID TRAP TRANSPORTER PERMEASE PROTEIN SIAT-RELATED"/>
    <property type="match status" value="1"/>
</dbReference>
<name>A0A5R8XZS6_9BACT</name>
<keyword evidence="5 7" id="KW-1133">Transmembrane helix</keyword>
<feature type="transmembrane region" description="Helical" evidence="7">
    <location>
        <begin position="255"/>
        <end position="272"/>
    </location>
</feature>
<comment type="caution">
    <text evidence="9">The sequence shown here is derived from an EMBL/GenBank/DDBJ whole genome shotgun (WGS) entry which is preliminary data.</text>
</comment>
<feature type="domain" description="TRAP C4-dicarboxylate transport system permease DctM subunit" evidence="8">
    <location>
        <begin position="12"/>
        <end position="451"/>
    </location>
</feature>
<accession>A0A5R8XZS6</accession>
<feature type="transmembrane region" description="Helical" evidence="7">
    <location>
        <begin position="148"/>
        <end position="175"/>
    </location>
</feature>
<feature type="transmembrane region" description="Helical" evidence="7">
    <location>
        <begin position="355"/>
        <end position="373"/>
    </location>
</feature>
<feature type="transmembrane region" description="Helical" evidence="7">
    <location>
        <begin position="187"/>
        <end position="206"/>
    </location>
</feature>
<feature type="transmembrane region" description="Helical" evidence="7">
    <location>
        <begin position="5"/>
        <end position="21"/>
    </location>
</feature>
<evidence type="ECO:0000256" key="6">
    <source>
        <dbReference type="ARBA" id="ARBA00023136"/>
    </source>
</evidence>
<keyword evidence="6 7" id="KW-0472">Membrane</keyword>
<feature type="transmembrane region" description="Helical" evidence="7">
    <location>
        <begin position="27"/>
        <end position="46"/>
    </location>
</feature>
<feature type="transmembrane region" description="Helical" evidence="7">
    <location>
        <begin position="227"/>
        <end position="249"/>
    </location>
</feature>
<evidence type="ECO:0000313" key="9">
    <source>
        <dbReference type="EMBL" id="TLP37737.1"/>
    </source>
</evidence>
<evidence type="ECO:0000256" key="5">
    <source>
        <dbReference type="ARBA" id="ARBA00022989"/>
    </source>
</evidence>
<reference evidence="9 10" key="1">
    <citation type="submission" date="2019-05" db="EMBL/GenBank/DDBJ databases">
        <title>Arcobacter sp. nov., isolated from sea sediment.</title>
        <authorList>
            <person name="Kim W."/>
        </authorList>
    </citation>
    <scope>NUCLEOTIDE SEQUENCE [LARGE SCALE GENOMIC DNA]</scope>
    <source>
        <strain evidence="9 10">CAU 1517</strain>
    </source>
</reference>
<organism evidence="9 10">
    <name type="scientific">Arcobacter arenosus</name>
    <dbReference type="NCBI Taxonomy" id="2576037"/>
    <lineage>
        <taxon>Bacteria</taxon>
        <taxon>Pseudomonadati</taxon>
        <taxon>Campylobacterota</taxon>
        <taxon>Epsilonproteobacteria</taxon>
        <taxon>Campylobacterales</taxon>
        <taxon>Arcobacteraceae</taxon>
        <taxon>Arcobacter</taxon>
    </lineage>
</organism>
<feature type="transmembrane region" description="Helical" evidence="7">
    <location>
        <begin position="333"/>
        <end position="350"/>
    </location>
</feature>
<dbReference type="InterPro" id="IPR010656">
    <property type="entry name" value="DctM"/>
</dbReference>
<dbReference type="Pfam" id="PF06808">
    <property type="entry name" value="DctM"/>
    <property type="match status" value="1"/>
</dbReference>
<feature type="transmembrane region" description="Helical" evidence="7">
    <location>
        <begin position="67"/>
        <end position="86"/>
    </location>
</feature>
<dbReference type="RefSeq" id="WP_138152917.1">
    <property type="nucleotide sequence ID" value="NZ_VANU01000004.1"/>
</dbReference>
<keyword evidence="2" id="KW-1003">Cell membrane</keyword>
<dbReference type="EMBL" id="VANU01000004">
    <property type="protein sequence ID" value="TLP37737.1"/>
    <property type="molecule type" value="Genomic_DNA"/>
</dbReference>
<evidence type="ECO:0000256" key="4">
    <source>
        <dbReference type="ARBA" id="ARBA00022692"/>
    </source>
</evidence>
<proteinExistence type="predicted"/>
<evidence type="ECO:0000259" key="8">
    <source>
        <dbReference type="Pfam" id="PF06808"/>
    </source>
</evidence>
<evidence type="ECO:0000313" key="10">
    <source>
        <dbReference type="Proteomes" id="UP000308901"/>
    </source>
</evidence>
<dbReference type="Proteomes" id="UP000308901">
    <property type="component" value="Unassembled WGS sequence"/>
</dbReference>
<keyword evidence="4 7" id="KW-0812">Transmembrane</keyword>
<dbReference type="OrthoDB" id="9790209at2"/>
<gene>
    <name evidence="9" type="ORF">FDK22_10505</name>
</gene>
<feature type="transmembrane region" description="Helical" evidence="7">
    <location>
        <begin position="106"/>
        <end position="127"/>
    </location>
</feature>
<feature type="transmembrane region" description="Helical" evidence="7">
    <location>
        <begin position="431"/>
        <end position="459"/>
    </location>
</feature>
<dbReference type="PIRSF" id="PIRSF006066">
    <property type="entry name" value="HI0050"/>
    <property type="match status" value="1"/>
</dbReference>
<evidence type="ECO:0000256" key="7">
    <source>
        <dbReference type="SAM" id="Phobius"/>
    </source>
</evidence>
<evidence type="ECO:0000256" key="3">
    <source>
        <dbReference type="ARBA" id="ARBA00022519"/>
    </source>
</evidence>
<sequence>MAEKELIGLLGLGVFFLLLILKARVAFAMAFTGIVGTYVLSVNVSYIRFEPYIMQYKSLLWENLANYNLSVIPLFILMGYLANYTGLAKDLFAGMNAILGRFKGGVAITSIGACAGFGAVSGSSLATASTMGKIALPELEKLNYSPRLATGTLAAGGTLGILIPPSIALILYSIVVEASIIEMFQAAILPGLLAVLFFIMVIVIQVRLKPELAPQSKPLTKEERNKALWGLIPVVLTFGSIILGLGLGLFTPTPAAAAGVFIIAMYGVYLRIKKGKGEGLTISRLKTSILETGVTSAMIYFILFGAEVLKGFFTRSGLPQAIADWTSTLDMNVWLILILILLIFLILGFFMDSMAMILVVIPFIWPVLITLNGGEYVTASTAGFGMDNEDLKIWFGILALISVELGLITPPVGLNVFIISKVAKNVPMNETFIGVIPFLFAEIIRIGVLLLLPIIVLFMPHFLAG</sequence>
<keyword evidence="10" id="KW-1185">Reference proteome</keyword>
<dbReference type="GO" id="GO:0005886">
    <property type="term" value="C:plasma membrane"/>
    <property type="evidence" value="ECO:0007669"/>
    <property type="project" value="UniProtKB-SubCell"/>
</dbReference>
<evidence type="ECO:0000256" key="2">
    <source>
        <dbReference type="ARBA" id="ARBA00022475"/>
    </source>
</evidence>